<gene>
    <name evidence="1" type="ORF">DZF91_31315</name>
</gene>
<dbReference type="InterPro" id="IPR052045">
    <property type="entry name" value="Sulfur_Carrier/Prot_Modifier"/>
</dbReference>
<proteinExistence type="predicted"/>
<name>A0A372JEC5_9ACTN</name>
<dbReference type="NCBIfam" id="NF041918">
    <property type="entry name" value="SAMP1"/>
    <property type="match status" value="1"/>
</dbReference>
<organism evidence="1 2">
    <name type="scientific">Actinomadura logoneensis</name>
    <dbReference type="NCBI Taxonomy" id="2293572"/>
    <lineage>
        <taxon>Bacteria</taxon>
        <taxon>Bacillati</taxon>
        <taxon>Actinomycetota</taxon>
        <taxon>Actinomycetes</taxon>
        <taxon>Streptosporangiales</taxon>
        <taxon>Thermomonosporaceae</taxon>
        <taxon>Actinomadura</taxon>
    </lineage>
</organism>
<dbReference type="InterPro" id="IPR012675">
    <property type="entry name" value="Beta-grasp_dom_sf"/>
</dbReference>
<dbReference type="Proteomes" id="UP000261811">
    <property type="component" value="Unassembled WGS sequence"/>
</dbReference>
<protein>
    <submittedName>
        <fullName evidence="1">Molybdopterin synthase sulfur carrier subunit</fullName>
    </submittedName>
</protein>
<evidence type="ECO:0000313" key="1">
    <source>
        <dbReference type="EMBL" id="RFU37738.1"/>
    </source>
</evidence>
<dbReference type="AlphaFoldDB" id="A0A372JEC5"/>
<dbReference type="PANTHER" id="PTHR38031">
    <property type="entry name" value="SULFUR CARRIER PROTEIN SLR0821-RELATED"/>
    <property type="match status" value="1"/>
</dbReference>
<keyword evidence="2" id="KW-1185">Reference proteome</keyword>
<reference evidence="1 2" key="1">
    <citation type="submission" date="2018-08" db="EMBL/GenBank/DDBJ databases">
        <title>Actinomadura jelena sp. nov., a novel Actinomycete isolated from soil in Chad.</title>
        <authorList>
            <person name="Shi L."/>
        </authorList>
    </citation>
    <scope>NUCLEOTIDE SEQUENCE [LARGE SCALE GENOMIC DNA]</scope>
    <source>
        <strain evidence="1 2">NEAU-G17</strain>
    </source>
</reference>
<dbReference type="EMBL" id="QURH01000928">
    <property type="protein sequence ID" value="RFU37738.1"/>
    <property type="molecule type" value="Genomic_DNA"/>
</dbReference>
<dbReference type="InterPro" id="IPR054834">
    <property type="entry name" value="SAMP1_3"/>
</dbReference>
<dbReference type="InterPro" id="IPR003749">
    <property type="entry name" value="ThiS/MoaD-like"/>
</dbReference>
<accession>A0A372JEC5</accession>
<dbReference type="PANTHER" id="PTHR38031:SF1">
    <property type="entry name" value="SULFUR CARRIER PROTEIN CYSO"/>
    <property type="match status" value="1"/>
</dbReference>
<sequence length="94" mass="9492">MNVTVRLPGSLRDLAGAPAALPLDLPPDATVGDALAALDAALPAVGRRVRDETGALRPHVNVFVGADNIRDLASLATPLRAGTDLHVLPAVSGG</sequence>
<dbReference type="SUPFAM" id="SSF54285">
    <property type="entry name" value="MoaD/ThiS"/>
    <property type="match status" value="1"/>
</dbReference>
<dbReference type="Gene3D" id="3.10.20.30">
    <property type="match status" value="1"/>
</dbReference>
<dbReference type="RefSeq" id="WP_117360679.1">
    <property type="nucleotide sequence ID" value="NZ_QURH01000928.1"/>
</dbReference>
<comment type="caution">
    <text evidence="1">The sequence shown here is derived from an EMBL/GenBank/DDBJ whole genome shotgun (WGS) entry which is preliminary data.</text>
</comment>
<evidence type="ECO:0000313" key="2">
    <source>
        <dbReference type="Proteomes" id="UP000261811"/>
    </source>
</evidence>
<dbReference type="InterPro" id="IPR016155">
    <property type="entry name" value="Mopterin_synth/thiamin_S_b"/>
</dbReference>
<dbReference type="Pfam" id="PF02597">
    <property type="entry name" value="ThiS"/>
    <property type="match status" value="1"/>
</dbReference>
<dbReference type="OrthoDB" id="9156098at2"/>